<feature type="compositionally biased region" description="Polar residues" evidence="1">
    <location>
        <begin position="289"/>
        <end position="299"/>
    </location>
</feature>
<dbReference type="AlphaFoldDB" id="A0A7L0PXY0"/>
<feature type="non-terminal residue" evidence="3">
    <location>
        <position position="502"/>
    </location>
</feature>
<dbReference type="Proteomes" id="UP000574277">
    <property type="component" value="Unassembled WGS sequence"/>
</dbReference>
<dbReference type="Pfam" id="PF15269">
    <property type="entry name" value="zf-C2H2_7"/>
    <property type="match status" value="1"/>
</dbReference>
<dbReference type="EMBL" id="VXAT01019719">
    <property type="protein sequence ID" value="NXL11034.1"/>
    <property type="molecule type" value="Genomic_DNA"/>
</dbReference>
<name>A0A7L0PXY0_9AVES</name>
<feature type="domain" description="Zinc finger protein 750-like zinc finger" evidence="2">
    <location>
        <begin position="18"/>
        <end position="68"/>
    </location>
</feature>
<evidence type="ECO:0000259" key="2">
    <source>
        <dbReference type="Pfam" id="PF15269"/>
    </source>
</evidence>
<proteinExistence type="predicted"/>
<sequence>MSKDDVGCKLTSVYKHKERKPKKPHYIPRPWGKPYNYKCFQCPFTCMEKSHLYNHMKYSLCKNSLSLLIESDWPYKKGNLLHPELRLLHATETSRLRGRRDEQETCDSSATSGGSVEPDFIITDVFSLKNHVMKSREMASPDLDAKPKHCKVPKKCLASSGILMEQWKLVANGQRRNTPEVSPPCSDSNIIPCYPPPAYSDYHEPQGLNLSLLGINYPLNPSLFSYLSPTMANSATTHPHLAQLPFLASTAQLMHPHASHFQPLQSPERSAFLPRFYYPLLFEHTFGSTESKMSSSKPEAQQLVGSVMPTPPQAKPPSEPTKPGLLKVPVLKTGFPWSKGAREEPAPELSHPAMLGQEEEEKWLGSRANPGHIPKALDPWHTEVLAGRPEEPERGNDAEVLPSVGAGLDHGLCKQSRPQETSATMTDSEATTVLIGDLSKTLEEYQEVEKKLSDLAKEDTPGQKELRDQLVKIRRELYHIHQALEKATKPHEGPLDLSVKRS</sequence>
<evidence type="ECO:0000313" key="4">
    <source>
        <dbReference type="Proteomes" id="UP000574277"/>
    </source>
</evidence>
<feature type="non-terminal residue" evidence="3">
    <location>
        <position position="1"/>
    </location>
</feature>
<keyword evidence="4" id="KW-1185">Reference proteome</keyword>
<organism evidence="3 4">
    <name type="scientific">Mesembrinibis cayennensis</name>
    <dbReference type="NCBI Taxonomy" id="1118748"/>
    <lineage>
        <taxon>Eukaryota</taxon>
        <taxon>Metazoa</taxon>
        <taxon>Chordata</taxon>
        <taxon>Craniata</taxon>
        <taxon>Vertebrata</taxon>
        <taxon>Euteleostomi</taxon>
        <taxon>Archelosauria</taxon>
        <taxon>Archosauria</taxon>
        <taxon>Dinosauria</taxon>
        <taxon>Saurischia</taxon>
        <taxon>Theropoda</taxon>
        <taxon>Coelurosauria</taxon>
        <taxon>Aves</taxon>
        <taxon>Neognathae</taxon>
        <taxon>Neoaves</taxon>
        <taxon>Aequornithes</taxon>
        <taxon>Pelecaniformes</taxon>
        <taxon>Threskiornithidae</taxon>
        <taxon>Mesembrinibis</taxon>
    </lineage>
</organism>
<gene>
    <name evidence="3" type="primary">Prr35</name>
    <name evidence="3" type="ORF">MESCAY_R02210</name>
</gene>
<reference evidence="3 4" key="1">
    <citation type="submission" date="2019-09" db="EMBL/GenBank/DDBJ databases">
        <title>Bird 10,000 Genomes (B10K) Project - Family phase.</title>
        <authorList>
            <person name="Zhang G."/>
        </authorList>
    </citation>
    <scope>NUCLEOTIDE SEQUENCE [LARGE SCALE GENOMIC DNA]</scope>
    <source>
        <strain evidence="3">B10K-DU-001-44</strain>
        <tissue evidence="3">Muscle</tissue>
    </source>
</reference>
<evidence type="ECO:0000313" key="3">
    <source>
        <dbReference type="EMBL" id="NXL11034.1"/>
    </source>
</evidence>
<feature type="compositionally biased region" description="Pro residues" evidence="1">
    <location>
        <begin position="309"/>
        <end position="320"/>
    </location>
</feature>
<evidence type="ECO:0000256" key="1">
    <source>
        <dbReference type="SAM" id="MobiDB-lite"/>
    </source>
</evidence>
<accession>A0A7L0PXY0</accession>
<protein>
    <submittedName>
        <fullName evidence="3">PRR35 protein</fullName>
    </submittedName>
</protein>
<dbReference type="InterPro" id="IPR039064">
    <property type="entry name" value="ZNF750_Znf"/>
</dbReference>
<comment type="caution">
    <text evidence="3">The sequence shown here is derived from an EMBL/GenBank/DDBJ whole genome shotgun (WGS) entry which is preliminary data.</text>
</comment>
<feature type="region of interest" description="Disordered" evidence="1">
    <location>
        <begin position="289"/>
        <end position="326"/>
    </location>
</feature>
<dbReference type="InterPro" id="IPR039363">
    <property type="entry name" value="ZNF750"/>
</dbReference>
<dbReference type="PANTHER" id="PTHR14678">
    <property type="entry name" value="PROLINE-RICH PROTEIN 35-RELATED"/>
    <property type="match status" value="1"/>
</dbReference>
<dbReference type="PANTHER" id="PTHR14678:SF2">
    <property type="entry name" value="PROLINE-RICH PROTEIN 35"/>
    <property type="match status" value="1"/>
</dbReference>